<name>A0A5B6UD69_9ROSI</name>
<dbReference type="InterPro" id="IPR023298">
    <property type="entry name" value="ATPase_P-typ_TM_dom_sf"/>
</dbReference>
<dbReference type="AlphaFoldDB" id="A0A5B6UD69"/>
<dbReference type="OrthoDB" id="116380at2759"/>
<keyword evidence="2" id="KW-0472">Membrane</keyword>
<keyword evidence="4" id="KW-1185">Reference proteome</keyword>
<protein>
    <submittedName>
        <fullName evidence="3">Plasma membrane ATPase 1-like isoform X1</fullName>
    </submittedName>
</protein>
<dbReference type="Gene3D" id="6.10.140.890">
    <property type="match status" value="1"/>
</dbReference>
<proteinExistence type="predicted"/>
<feature type="transmembrane region" description="Helical" evidence="2">
    <location>
        <begin position="154"/>
        <end position="178"/>
    </location>
</feature>
<evidence type="ECO:0000313" key="3">
    <source>
        <dbReference type="EMBL" id="KAA3456010.1"/>
    </source>
</evidence>
<evidence type="ECO:0000256" key="1">
    <source>
        <dbReference type="ARBA" id="ARBA00022842"/>
    </source>
</evidence>
<dbReference type="Proteomes" id="UP000325315">
    <property type="component" value="Unassembled WGS sequence"/>
</dbReference>
<keyword evidence="1" id="KW-0460">Magnesium</keyword>
<dbReference type="EMBL" id="SMMG02000012">
    <property type="protein sequence ID" value="KAA3456010.1"/>
    <property type="molecule type" value="Genomic_DNA"/>
</dbReference>
<evidence type="ECO:0000313" key="4">
    <source>
        <dbReference type="Proteomes" id="UP000325315"/>
    </source>
</evidence>
<feature type="transmembrane region" description="Helical" evidence="2">
    <location>
        <begin position="21"/>
        <end position="45"/>
    </location>
</feature>
<organism evidence="3 4">
    <name type="scientific">Gossypium australe</name>
    <dbReference type="NCBI Taxonomy" id="47621"/>
    <lineage>
        <taxon>Eukaryota</taxon>
        <taxon>Viridiplantae</taxon>
        <taxon>Streptophyta</taxon>
        <taxon>Embryophyta</taxon>
        <taxon>Tracheophyta</taxon>
        <taxon>Spermatophyta</taxon>
        <taxon>Magnoliopsida</taxon>
        <taxon>eudicotyledons</taxon>
        <taxon>Gunneridae</taxon>
        <taxon>Pentapetalae</taxon>
        <taxon>rosids</taxon>
        <taxon>malvids</taxon>
        <taxon>Malvales</taxon>
        <taxon>Malvaceae</taxon>
        <taxon>Malvoideae</taxon>
        <taxon>Gossypium</taxon>
    </lineage>
</organism>
<feature type="transmembrane region" description="Helical" evidence="2">
    <location>
        <begin position="121"/>
        <end position="142"/>
    </location>
</feature>
<dbReference type="PANTHER" id="PTHR42861">
    <property type="entry name" value="CALCIUM-TRANSPORTING ATPASE"/>
    <property type="match status" value="1"/>
</dbReference>
<accession>A0A5B6UD69</accession>
<dbReference type="SUPFAM" id="SSF81665">
    <property type="entry name" value="Calcium ATPase, transmembrane domain M"/>
    <property type="match status" value="1"/>
</dbReference>
<keyword evidence="2" id="KW-0812">Transmembrane</keyword>
<sequence>MTISKDRVKPSPLPDSWKLAEIFATGIILGGYLAMMTVIFFWAAYKTDFFPVRDYNYITMTCMFNFNQYDNSTFGVKSLQKTDRKDIKMLASAVYLQVSIISQALIFVTRARSWSFLERPGLLLVLAFVVAQLIATLIAVYANWGFAAIEGIGWGWAGVIWLYNLIFYIPLDFIKFFIRYALSGKAWDLVIEQRIAFTRKKDFGKEERELKWAHAQRTLHGLQPPDTKMFGDRTSYNELNQMAEEAKRRAEIARLRELTTLKGHVESVVRLKGIDIDTIQQAYTV</sequence>
<gene>
    <name evidence="3" type="ORF">EPI10_018971</name>
</gene>
<feature type="transmembrane region" description="Helical" evidence="2">
    <location>
        <begin position="89"/>
        <end position="109"/>
    </location>
</feature>
<keyword evidence="2" id="KW-1133">Transmembrane helix</keyword>
<reference evidence="4" key="1">
    <citation type="journal article" date="2019" name="Plant Biotechnol. J.">
        <title>Genome sequencing of the Australian wild diploid species Gossypium australe highlights disease resistance and delayed gland morphogenesis.</title>
        <authorList>
            <person name="Cai Y."/>
            <person name="Cai X."/>
            <person name="Wang Q."/>
            <person name="Wang P."/>
            <person name="Zhang Y."/>
            <person name="Cai C."/>
            <person name="Xu Y."/>
            <person name="Wang K."/>
            <person name="Zhou Z."/>
            <person name="Wang C."/>
            <person name="Geng S."/>
            <person name="Li B."/>
            <person name="Dong Q."/>
            <person name="Hou Y."/>
            <person name="Wang H."/>
            <person name="Ai P."/>
            <person name="Liu Z."/>
            <person name="Yi F."/>
            <person name="Sun M."/>
            <person name="An G."/>
            <person name="Cheng J."/>
            <person name="Zhang Y."/>
            <person name="Shi Q."/>
            <person name="Xie Y."/>
            <person name="Shi X."/>
            <person name="Chang Y."/>
            <person name="Huang F."/>
            <person name="Chen Y."/>
            <person name="Hong S."/>
            <person name="Mi L."/>
            <person name="Sun Q."/>
            <person name="Zhang L."/>
            <person name="Zhou B."/>
            <person name="Peng R."/>
            <person name="Zhang X."/>
            <person name="Liu F."/>
        </authorList>
    </citation>
    <scope>NUCLEOTIDE SEQUENCE [LARGE SCALE GENOMIC DNA]</scope>
    <source>
        <strain evidence="4">cv. PA1801</strain>
    </source>
</reference>
<dbReference type="Gene3D" id="1.20.1110.10">
    <property type="entry name" value="Calcium-transporting ATPase, transmembrane domain"/>
    <property type="match status" value="1"/>
</dbReference>
<comment type="caution">
    <text evidence="3">The sequence shown here is derived from an EMBL/GenBank/DDBJ whole genome shotgun (WGS) entry which is preliminary data.</text>
</comment>
<evidence type="ECO:0000256" key="2">
    <source>
        <dbReference type="SAM" id="Phobius"/>
    </source>
</evidence>